<gene>
    <name evidence="10" type="primary">LOC103487606</name>
</gene>
<dbReference type="RefSeq" id="XP_008444192.2">
    <property type="nucleotide sequence ID" value="XM_008445970.3"/>
</dbReference>
<dbReference type="Proteomes" id="UP001652600">
    <property type="component" value="Chromosome 7"/>
</dbReference>
<feature type="domain" description="Myb-like" evidence="6">
    <location>
        <begin position="413"/>
        <end position="463"/>
    </location>
</feature>
<dbReference type="eggNOG" id="KOG1279">
    <property type="taxonomic scope" value="Eukaryota"/>
</dbReference>
<dbReference type="GO" id="GO:0005634">
    <property type="term" value="C:nucleus"/>
    <property type="evidence" value="ECO:0007669"/>
    <property type="project" value="UniProtKB-ARBA"/>
</dbReference>
<feature type="region of interest" description="Disordered" evidence="5">
    <location>
        <begin position="1"/>
        <end position="81"/>
    </location>
</feature>
<dbReference type="PROSITE" id="PS50934">
    <property type="entry name" value="SWIRM"/>
    <property type="match status" value="1"/>
</dbReference>
<evidence type="ECO:0000313" key="10">
    <source>
        <dbReference type="RefSeq" id="XP_008444192.2"/>
    </source>
</evidence>
<dbReference type="PANTHER" id="PTHR12802:SF61">
    <property type="entry name" value="SWI_SNF COMPLEX SUBUNIT SWI3C"/>
    <property type="match status" value="1"/>
</dbReference>
<evidence type="ECO:0000259" key="8">
    <source>
        <dbReference type="PROSITE" id="PS51293"/>
    </source>
</evidence>
<dbReference type="PROSITE" id="PS50090">
    <property type="entry name" value="MYB_LIKE"/>
    <property type="match status" value="1"/>
</dbReference>
<dbReference type="AlphaFoldDB" id="A0A1S3B9W1"/>
<dbReference type="Gene3D" id="1.10.10.60">
    <property type="entry name" value="Homeodomain-like"/>
    <property type="match status" value="1"/>
</dbReference>
<dbReference type="GeneID" id="103487606"/>
<dbReference type="KEGG" id="cmo:103487606"/>
<dbReference type="Gene3D" id="1.10.10.10">
    <property type="entry name" value="Winged helix-like DNA-binding domain superfamily/Winged helix DNA-binding domain"/>
    <property type="match status" value="1"/>
</dbReference>
<feature type="compositionally biased region" description="Low complexity" evidence="5">
    <location>
        <begin position="25"/>
        <end position="38"/>
    </location>
</feature>
<evidence type="ECO:0000256" key="2">
    <source>
        <dbReference type="ARBA" id="ARBA00023125"/>
    </source>
</evidence>
<feature type="region of interest" description="Disordered" evidence="5">
    <location>
        <begin position="480"/>
        <end position="515"/>
    </location>
</feature>
<feature type="compositionally biased region" description="Polar residues" evidence="5">
    <location>
        <begin position="733"/>
        <end position="745"/>
    </location>
</feature>
<dbReference type="InterPro" id="IPR001005">
    <property type="entry name" value="SANT/Myb"/>
</dbReference>
<dbReference type="GO" id="GO:0003677">
    <property type="term" value="F:DNA binding"/>
    <property type="evidence" value="ECO:0007669"/>
    <property type="project" value="UniProtKB-KW"/>
</dbReference>
<feature type="region of interest" description="Disordered" evidence="5">
    <location>
        <begin position="720"/>
        <end position="818"/>
    </location>
</feature>
<dbReference type="Pfam" id="PF04433">
    <property type="entry name" value="SWIRM"/>
    <property type="match status" value="1"/>
</dbReference>
<dbReference type="PROSITE" id="PS51293">
    <property type="entry name" value="SANT"/>
    <property type="match status" value="1"/>
</dbReference>
<dbReference type="InterPro" id="IPR009057">
    <property type="entry name" value="Homeodomain-like_sf"/>
</dbReference>
<dbReference type="InterPro" id="IPR007526">
    <property type="entry name" value="SWIRM"/>
</dbReference>
<keyword evidence="9" id="KW-1185">Reference proteome</keyword>
<sequence length="818" mass="90444">MPPSPSFPSGSRGKWRKKKRDSQIGRRNNYSNTYNNGTNRHDDDDEDEDLVAAENDEMERDNNDDSEDPQIGLHPTPNSTIQETELLSDDKLRVSEFPQVVKRAVTRPHSSVLAVVAMERTNQYGESKGVPGNSLILENVSYGQLQALSAMPADSPALLDQERVEAGNAAYVITPPPIMEGRGVVKRFGSRVHVVPMHSDWFSPATVHRLERQVVPHFFSGKLPDRTPEKYMEIRNFVVAKYMENPEKRVTVSDCRGLVDGVSNEDLTRIVRFLDHWGIINYCAPTPSCEPWNSNSYLREDMNGEIHVPSAALKPIDSLVKFDKPKCRLKAADVYSALPCRDYIDGLCDLDNRIRERLAENHCSSCSRSVPVAYYQSQKEVDVLLCSDCFHEGKYVAGHSSIDFLRVDMTKDYGELDSENWTDQETLLLLEAIELYNENWNEITEHVGSKSKAQCIIHFLRLSVEDGLLENVDVPGVSLSSNASHGGDSEKSRSNMNGNVAGSSSQDNKEMHDRLPFANSGNPVMALVAFLASAIGPRVAASCAHASLAALSEDSVASSGSIFHMEGSVNANRMNVDAKQAREGSSYRELPNSIDQKDENKAETEATLLSSERVKVAAKAGLAAAATKAKLFADHEEREIQRLSANIINHQLKRLELKLKQFAEVETFLMKECEQVERTRQRFVAERARMLGVQFGPAGVTPPASLPGVMPSMVVNNSNTNSRPNMIAPPASQPSVSGYSNNQQPLHPHMSYMPRQPMFGLGQRLPLSAIQQQQQQQQQQQLPSTTSSNAMFNGPSNAQPSLSHPMMRPVTGSSSGLG</sequence>
<dbReference type="Pfam" id="PF16495">
    <property type="entry name" value="SWIRM-assoc_1"/>
    <property type="match status" value="1"/>
</dbReference>
<protein>
    <submittedName>
        <fullName evidence="10">SWI/SNF complex subunit SWI3C</fullName>
    </submittedName>
</protein>
<reference evidence="10" key="1">
    <citation type="submission" date="2025-08" db="UniProtKB">
        <authorList>
            <consortium name="RefSeq"/>
        </authorList>
    </citation>
    <scope>IDENTIFICATION</scope>
    <source>
        <tissue evidence="10">Stem</tissue>
    </source>
</reference>
<feature type="domain" description="SANT" evidence="8">
    <location>
        <begin position="416"/>
        <end position="467"/>
    </location>
</feature>
<dbReference type="InterPro" id="IPR036388">
    <property type="entry name" value="WH-like_DNA-bd_sf"/>
</dbReference>
<evidence type="ECO:0000256" key="4">
    <source>
        <dbReference type="ARBA" id="ARBA00023242"/>
    </source>
</evidence>
<dbReference type="SUPFAM" id="SSF46689">
    <property type="entry name" value="Homeodomain-like"/>
    <property type="match status" value="2"/>
</dbReference>
<feature type="region of interest" description="Disordered" evidence="5">
    <location>
        <begin position="580"/>
        <end position="601"/>
    </location>
</feature>
<feature type="compositionally biased region" description="Acidic residues" evidence="5">
    <location>
        <begin position="43"/>
        <end position="68"/>
    </location>
</feature>
<organism evidence="9 10">
    <name type="scientific">Cucumis melo</name>
    <name type="common">Muskmelon</name>
    <dbReference type="NCBI Taxonomy" id="3656"/>
    <lineage>
        <taxon>Eukaryota</taxon>
        <taxon>Viridiplantae</taxon>
        <taxon>Streptophyta</taxon>
        <taxon>Embryophyta</taxon>
        <taxon>Tracheophyta</taxon>
        <taxon>Spermatophyta</taxon>
        <taxon>Magnoliopsida</taxon>
        <taxon>eudicotyledons</taxon>
        <taxon>Gunneridae</taxon>
        <taxon>Pentapetalae</taxon>
        <taxon>rosids</taxon>
        <taxon>fabids</taxon>
        <taxon>Cucurbitales</taxon>
        <taxon>Cucurbitaceae</taxon>
        <taxon>Benincaseae</taxon>
        <taxon>Cucumis</taxon>
    </lineage>
</organism>
<name>A0A1S3B9W1_CUCME</name>
<dbReference type="InterPro" id="IPR017884">
    <property type="entry name" value="SANT_dom"/>
</dbReference>
<feature type="compositionally biased region" description="Low complexity" evidence="5">
    <location>
        <begin position="771"/>
        <end position="781"/>
    </location>
</feature>
<dbReference type="SMART" id="SM00717">
    <property type="entry name" value="SANT"/>
    <property type="match status" value="1"/>
</dbReference>
<keyword evidence="3" id="KW-0804">Transcription</keyword>
<dbReference type="FunCoup" id="A0A1S3B9W1">
    <property type="interactions" value="2319"/>
</dbReference>
<evidence type="ECO:0000313" key="9">
    <source>
        <dbReference type="Proteomes" id="UP001652600"/>
    </source>
</evidence>
<keyword evidence="4" id="KW-0539">Nucleus</keyword>
<keyword evidence="2" id="KW-0238">DNA-binding</keyword>
<feature type="compositionally biased region" description="Polar residues" evidence="5">
    <location>
        <begin position="782"/>
        <end position="802"/>
    </location>
</feature>
<dbReference type="InParanoid" id="A0A1S3B9W1"/>
<evidence type="ECO:0000259" key="7">
    <source>
        <dbReference type="PROSITE" id="PS50934"/>
    </source>
</evidence>
<accession>A0A1S3B9W1</accession>
<evidence type="ECO:0000256" key="5">
    <source>
        <dbReference type="SAM" id="MobiDB-lite"/>
    </source>
</evidence>
<dbReference type="InterPro" id="IPR032451">
    <property type="entry name" value="SMARCC_C"/>
</dbReference>
<dbReference type="Pfam" id="PF00249">
    <property type="entry name" value="Myb_DNA-binding"/>
    <property type="match status" value="1"/>
</dbReference>
<evidence type="ECO:0000256" key="1">
    <source>
        <dbReference type="ARBA" id="ARBA00023015"/>
    </source>
</evidence>
<dbReference type="PANTHER" id="PTHR12802">
    <property type="entry name" value="SWI/SNF COMPLEX-RELATED"/>
    <property type="match status" value="1"/>
</dbReference>
<feature type="compositionally biased region" description="Polar residues" evidence="5">
    <location>
        <begin position="494"/>
        <end position="506"/>
    </location>
</feature>
<dbReference type="CDD" id="cd00167">
    <property type="entry name" value="SANT"/>
    <property type="match status" value="1"/>
</dbReference>
<keyword evidence="1" id="KW-0805">Transcription regulation</keyword>
<feature type="domain" description="SWIRM" evidence="7">
    <location>
        <begin position="193"/>
        <end position="291"/>
    </location>
</feature>
<evidence type="ECO:0000259" key="6">
    <source>
        <dbReference type="PROSITE" id="PS50090"/>
    </source>
</evidence>
<evidence type="ECO:0000256" key="3">
    <source>
        <dbReference type="ARBA" id="ARBA00023163"/>
    </source>
</evidence>
<proteinExistence type="predicted"/>